<name>X1VXC2_9ZZZZ</name>
<organism evidence="1">
    <name type="scientific">marine sediment metagenome</name>
    <dbReference type="NCBI Taxonomy" id="412755"/>
    <lineage>
        <taxon>unclassified sequences</taxon>
        <taxon>metagenomes</taxon>
        <taxon>ecological metagenomes</taxon>
    </lineage>
</organism>
<dbReference type="AlphaFoldDB" id="X1VXC2"/>
<proteinExistence type="predicted"/>
<gene>
    <name evidence="1" type="ORF">S12H4_60587</name>
</gene>
<dbReference type="EMBL" id="BARW01039920">
    <property type="protein sequence ID" value="GAJ23566.1"/>
    <property type="molecule type" value="Genomic_DNA"/>
</dbReference>
<evidence type="ECO:0000313" key="1">
    <source>
        <dbReference type="EMBL" id="GAJ23566.1"/>
    </source>
</evidence>
<protein>
    <submittedName>
        <fullName evidence="1">Uncharacterized protein</fullName>
    </submittedName>
</protein>
<sequence length="49" mass="4881">MEQAEVVLIDVVVVIEVGIIATGGGGGGGGLVGNNLGTENERGYYSFVA</sequence>
<accession>X1VXC2</accession>
<reference evidence="1" key="1">
    <citation type="journal article" date="2014" name="Front. Microbiol.">
        <title>High frequency of phylogenetically diverse reductive dehalogenase-homologous genes in deep subseafloor sedimentary metagenomes.</title>
        <authorList>
            <person name="Kawai M."/>
            <person name="Futagami T."/>
            <person name="Toyoda A."/>
            <person name="Takaki Y."/>
            <person name="Nishi S."/>
            <person name="Hori S."/>
            <person name="Arai W."/>
            <person name="Tsubouchi T."/>
            <person name="Morono Y."/>
            <person name="Uchiyama I."/>
            <person name="Ito T."/>
            <person name="Fujiyama A."/>
            <person name="Inagaki F."/>
            <person name="Takami H."/>
        </authorList>
    </citation>
    <scope>NUCLEOTIDE SEQUENCE</scope>
    <source>
        <strain evidence="1">Expedition CK06-06</strain>
    </source>
</reference>
<comment type="caution">
    <text evidence="1">The sequence shown here is derived from an EMBL/GenBank/DDBJ whole genome shotgun (WGS) entry which is preliminary data.</text>
</comment>